<comment type="caution">
    <text evidence="2">The sequence shown here is derived from an EMBL/GenBank/DDBJ whole genome shotgun (WGS) entry which is preliminary data.</text>
</comment>
<organism evidence="2 3">
    <name type="scientific">Nocardiopsis endophytica</name>
    <dbReference type="NCBI Taxonomy" id="3018445"/>
    <lineage>
        <taxon>Bacteria</taxon>
        <taxon>Bacillati</taxon>
        <taxon>Actinomycetota</taxon>
        <taxon>Actinomycetes</taxon>
        <taxon>Streptosporangiales</taxon>
        <taxon>Nocardiopsidaceae</taxon>
        <taxon>Nocardiopsis</taxon>
    </lineage>
</organism>
<dbReference type="EMBL" id="JAQFWQ010000008">
    <property type="protein sequence ID" value="MDA2809882.1"/>
    <property type="molecule type" value="Genomic_DNA"/>
</dbReference>
<feature type="compositionally biased region" description="Basic and acidic residues" evidence="1">
    <location>
        <begin position="139"/>
        <end position="148"/>
    </location>
</feature>
<sequence length="165" mass="18009">MSGGGFALPAAAVFANRRRHQDMELVPVPLAEAKAFVEVWHRHLGPPRGHKFSLGLRHADGVLVAVAIVGRPVARGLDDGRTLEVTRLVSDGTPNACSRLLGAVWRAAKALGYRRLVTYTRTDEPGTSLRAAGWRRAAELPPRGDWHPPRQPGRLGPARVRWEAP</sequence>
<evidence type="ECO:0000313" key="2">
    <source>
        <dbReference type="EMBL" id="MDA2809882.1"/>
    </source>
</evidence>
<name>A0ABT4TYV3_9ACTN</name>
<evidence type="ECO:0000313" key="3">
    <source>
        <dbReference type="Proteomes" id="UP001527866"/>
    </source>
</evidence>
<dbReference type="NCBIfam" id="NF045478">
    <property type="entry name" value="XF1762_fam"/>
    <property type="match status" value="1"/>
</dbReference>
<dbReference type="InterPro" id="IPR053780">
    <property type="entry name" value="Gp66-like"/>
</dbReference>
<proteinExistence type="predicted"/>
<dbReference type="Proteomes" id="UP001527866">
    <property type="component" value="Unassembled WGS sequence"/>
</dbReference>
<evidence type="ECO:0008006" key="4">
    <source>
        <dbReference type="Google" id="ProtNLM"/>
    </source>
</evidence>
<reference evidence="2 3" key="1">
    <citation type="submission" date="2023-01" db="EMBL/GenBank/DDBJ databases">
        <title>Draft genome sequence of Nocardiopsis sp. RSe5-2 isolated from halophytes.</title>
        <authorList>
            <person name="Duangmal K."/>
            <person name="Chantavorakit T."/>
        </authorList>
    </citation>
    <scope>NUCLEOTIDE SEQUENCE [LARGE SCALE GENOMIC DNA]</scope>
    <source>
        <strain evidence="2 3">RSe5-2</strain>
    </source>
</reference>
<evidence type="ECO:0000256" key="1">
    <source>
        <dbReference type="SAM" id="MobiDB-lite"/>
    </source>
</evidence>
<accession>A0ABT4TYV3</accession>
<keyword evidence="3" id="KW-1185">Reference proteome</keyword>
<gene>
    <name evidence="2" type="ORF">O4J56_04465</name>
</gene>
<feature type="region of interest" description="Disordered" evidence="1">
    <location>
        <begin position="139"/>
        <end position="165"/>
    </location>
</feature>
<protein>
    <recommendedName>
        <fullName evidence="4">N-acetyltransferase domain-containing protein</fullName>
    </recommendedName>
</protein>
<dbReference type="RefSeq" id="WP_270683786.1">
    <property type="nucleotide sequence ID" value="NZ_JAQFWQ010000008.1"/>
</dbReference>